<dbReference type="PANTHER" id="PTHR11879:SF22">
    <property type="entry name" value="ASPARTATE AMINOTRANSFERASE, MITOCHONDRIAL"/>
    <property type="match status" value="1"/>
</dbReference>
<reference evidence="8 9" key="1">
    <citation type="submission" date="2020-11" db="EMBL/GenBank/DDBJ databases">
        <title>Genome seq and assembly of Sphingosinicella sp.</title>
        <authorList>
            <person name="Chhetri G."/>
        </authorList>
    </citation>
    <scope>NUCLEOTIDE SEQUENCE [LARGE SCALE GENOMIC DNA]</scope>
    <source>
        <strain evidence="8 9">UDD2</strain>
    </source>
</reference>
<dbReference type="InterPro" id="IPR000796">
    <property type="entry name" value="Asp_trans"/>
</dbReference>
<dbReference type="GO" id="GO:0004838">
    <property type="term" value="F:L-tyrosine-2-oxoglutarate transaminase activity"/>
    <property type="evidence" value="ECO:0007669"/>
    <property type="project" value="TreeGrafter"/>
</dbReference>
<dbReference type="GO" id="GO:0005829">
    <property type="term" value="C:cytosol"/>
    <property type="evidence" value="ECO:0007669"/>
    <property type="project" value="TreeGrafter"/>
</dbReference>
<evidence type="ECO:0000256" key="4">
    <source>
        <dbReference type="ARBA" id="ARBA00022576"/>
    </source>
</evidence>
<evidence type="ECO:0000259" key="7">
    <source>
        <dbReference type="Pfam" id="PF00155"/>
    </source>
</evidence>
<evidence type="ECO:0000256" key="5">
    <source>
        <dbReference type="ARBA" id="ARBA00022679"/>
    </source>
</evidence>
<keyword evidence="9" id="KW-1185">Reference proteome</keyword>
<dbReference type="PANTHER" id="PTHR11879">
    <property type="entry name" value="ASPARTATE AMINOTRANSFERASE"/>
    <property type="match status" value="1"/>
</dbReference>
<comment type="subunit">
    <text evidence="3">Homodimer.</text>
</comment>
<dbReference type="GO" id="GO:0042802">
    <property type="term" value="F:identical protein binding"/>
    <property type="evidence" value="ECO:0007669"/>
    <property type="project" value="TreeGrafter"/>
</dbReference>
<dbReference type="AlphaFoldDB" id="A0A7T2GK09"/>
<evidence type="ECO:0000313" key="8">
    <source>
        <dbReference type="EMBL" id="QPQ55294.1"/>
    </source>
</evidence>
<dbReference type="InterPro" id="IPR015424">
    <property type="entry name" value="PyrdxlP-dep_Trfase"/>
</dbReference>
<dbReference type="GO" id="GO:0033585">
    <property type="term" value="P:L-phenylalanine biosynthetic process from chorismate via phenylpyruvate"/>
    <property type="evidence" value="ECO:0007669"/>
    <property type="project" value="TreeGrafter"/>
</dbReference>
<dbReference type="InterPro" id="IPR015422">
    <property type="entry name" value="PyrdxlP-dep_Trfase_small"/>
</dbReference>
<sequence>MADAGTGTGSTLLFDRLKPQAPDALLALIALANADKRPTKIDVGVGVYRDAAGGTPILRAVKKAELILLDTQETKAYLGAEGDVRFVQLMKELAFGPGASDSRIVGVQTPGGCGALRLGAELIRQAGGGARIFIGQPTWPNHAPLIGCAGLPMVDYKYYDRDSHTICFPQMMEALEEARPGDLVLLHGCCHNPTGADLSLEQWDIVSAFMARRGLVPFIDLAYQGLGNGLEADAAGMRMAVERCEQALVAHSCDKNFGVYRDRTGSLFVKGANDETAQLIYRNLLSLARTMWSMPPDHGAAVARIILDTPELRADWEAEVKEMCIRIRSLRARLAASDPRLAYIDEQNGMFSMLPLSPEQVKALQAEEGIYMAGSGRFNVAGLSDDNVDRFAKAVAARL</sequence>
<dbReference type="EMBL" id="CP065592">
    <property type="protein sequence ID" value="QPQ55294.1"/>
    <property type="molecule type" value="Genomic_DNA"/>
</dbReference>
<keyword evidence="5 8" id="KW-0808">Transferase</keyword>
<evidence type="ECO:0000313" key="9">
    <source>
        <dbReference type="Proteomes" id="UP000594873"/>
    </source>
</evidence>
<keyword evidence="4 8" id="KW-0032">Aminotransferase</keyword>
<dbReference type="SUPFAM" id="SSF53383">
    <property type="entry name" value="PLP-dependent transferases"/>
    <property type="match status" value="1"/>
</dbReference>
<accession>A0A7T2GK09</accession>
<proteinExistence type="inferred from homology"/>
<evidence type="ECO:0000256" key="1">
    <source>
        <dbReference type="ARBA" id="ARBA00001933"/>
    </source>
</evidence>
<dbReference type="KEGG" id="sflv:IC614_01365"/>
<dbReference type="Gene3D" id="3.40.640.10">
    <property type="entry name" value="Type I PLP-dependent aspartate aminotransferase-like (Major domain)"/>
    <property type="match status" value="1"/>
</dbReference>
<dbReference type="RefSeq" id="WP_200971969.1">
    <property type="nucleotide sequence ID" value="NZ_CP065592.1"/>
</dbReference>
<comment type="cofactor">
    <cofactor evidence="1">
        <name>pyridoxal 5'-phosphate</name>
        <dbReference type="ChEBI" id="CHEBI:597326"/>
    </cofactor>
</comment>
<keyword evidence="6" id="KW-0663">Pyridoxal phosphate</keyword>
<dbReference type="Proteomes" id="UP000594873">
    <property type="component" value="Chromosome"/>
</dbReference>
<protein>
    <submittedName>
        <fullName evidence="8">Aspartate/tyrosine/aromatic aminotransferase</fullName>
    </submittedName>
</protein>
<organism evidence="8 9">
    <name type="scientific">Allosphingosinicella flava</name>
    <dbReference type="NCBI Taxonomy" id="2771430"/>
    <lineage>
        <taxon>Bacteria</taxon>
        <taxon>Pseudomonadati</taxon>
        <taxon>Pseudomonadota</taxon>
        <taxon>Alphaproteobacteria</taxon>
        <taxon>Sphingomonadales</taxon>
        <taxon>Sphingomonadaceae</taxon>
        <taxon>Allosphingosinicella</taxon>
    </lineage>
</organism>
<dbReference type="Pfam" id="PF00155">
    <property type="entry name" value="Aminotran_1_2"/>
    <property type="match status" value="1"/>
</dbReference>
<dbReference type="NCBIfam" id="NF006719">
    <property type="entry name" value="PRK09257.1"/>
    <property type="match status" value="1"/>
</dbReference>
<name>A0A7T2GK09_9SPHN</name>
<feature type="domain" description="Aminotransferase class I/classII large" evidence="7">
    <location>
        <begin position="39"/>
        <end position="394"/>
    </location>
</feature>
<dbReference type="InterPro" id="IPR004839">
    <property type="entry name" value="Aminotransferase_I/II_large"/>
</dbReference>
<comment type="similarity">
    <text evidence="2">Belongs to the class-I pyridoxal-phosphate-dependent aminotransferase family.</text>
</comment>
<dbReference type="CDD" id="cd00609">
    <property type="entry name" value="AAT_like"/>
    <property type="match status" value="1"/>
</dbReference>
<evidence type="ECO:0000256" key="6">
    <source>
        <dbReference type="ARBA" id="ARBA00022898"/>
    </source>
</evidence>
<evidence type="ECO:0000256" key="3">
    <source>
        <dbReference type="ARBA" id="ARBA00011738"/>
    </source>
</evidence>
<dbReference type="PRINTS" id="PR00799">
    <property type="entry name" value="TRANSAMINASE"/>
</dbReference>
<gene>
    <name evidence="8" type="ORF">IC614_01365</name>
</gene>
<dbReference type="GO" id="GO:0030170">
    <property type="term" value="F:pyridoxal phosphate binding"/>
    <property type="evidence" value="ECO:0007669"/>
    <property type="project" value="InterPro"/>
</dbReference>
<dbReference type="InterPro" id="IPR015421">
    <property type="entry name" value="PyrdxlP-dep_Trfase_major"/>
</dbReference>
<dbReference type="GO" id="GO:0004069">
    <property type="term" value="F:L-aspartate:2-oxoglutarate aminotransferase activity"/>
    <property type="evidence" value="ECO:0007669"/>
    <property type="project" value="TreeGrafter"/>
</dbReference>
<evidence type="ECO:0000256" key="2">
    <source>
        <dbReference type="ARBA" id="ARBA00007441"/>
    </source>
</evidence>
<dbReference type="Gene3D" id="3.90.1150.10">
    <property type="entry name" value="Aspartate Aminotransferase, domain 1"/>
    <property type="match status" value="1"/>
</dbReference>